<evidence type="ECO:0000313" key="1">
    <source>
        <dbReference type="EMBL" id="KAK6764093.1"/>
    </source>
</evidence>
<reference evidence="1 2" key="1">
    <citation type="submission" date="2023-08" db="EMBL/GenBank/DDBJ databases">
        <title>A Necator americanus chromosomal reference genome.</title>
        <authorList>
            <person name="Ilik V."/>
            <person name="Petrzelkova K.J."/>
            <person name="Pardy F."/>
            <person name="Fuh T."/>
            <person name="Niatou-Singa F.S."/>
            <person name="Gouil Q."/>
            <person name="Baker L."/>
            <person name="Ritchie M.E."/>
            <person name="Jex A.R."/>
            <person name="Gazzola D."/>
            <person name="Li H."/>
            <person name="Toshio Fujiwara R."/>
            <person name="Zhan B."/>
            <person name="Aroian R.V."/>
            <person name="Pafco B."/>
            <person name="Schwarz E.M."/>
        </authorList>
    </citation>
    <scope>NUCLEOTIDE SEQUENCE [LARGE SCALE GENOMIC DNA]</scope>
    <source>
        <strain evidence="1 2">Aroian</strain>
        <tissue evidence="1">Whole animal</tissue>
    </source>
</reference>
<accession>A0ABR1EN82</accession>
<name>A0ABR1EN82_NECAM</name>
<dbReference type="EMBL" id="JAVFWL010000006">
    <property type="protein sequence ID" value="KAK6764093.1"/>
    <property type="molecule type" value="Genomic_DNA"/>
</dbReference>
<keyword evidence="2" id="KW-1185">Reference proteome</keyword>
<sequence length="126" mass="14517">MEDSSPTFALQTTSVSFHERKMTQFLKNTNCEDRGVQLEDYQIVETSSYVYLGRSMNMENDLKEELNKRMRAAWAAFAPVRRTTDGFPCPSRQFSQRSITKQKPGQTPLPLLGNYSLLTEPLRDVF</sequence>
<comment type="caution">
    <text evidence="1">The sequence shown here is derived from an EMBL/GenBank/DDBJ whole genome shotgun (WGS) entry which is preliminary data.</text>
</comment>
<proteinExistence type="predicted"/>
<dbReference type="Proteomes" id="UP001303046">
    <property type="component" value="Unassembled WGS sequence"/>
</dbReference>
<protein>
    <submittedName>
        <fullName evidence="1">Uncharacterized protein</fullName>
    </submittedName>
</protein>
<organism evidence="1 2">
    <name type="scientific">Necator americanus</name>
    <name type="common">Human hookworm</name>
    <dbReference type="NCBI Taxonomy" id="51031"/>
    <lineage>
        <taxon>Eukaryota</taxon>
        <taxon>Metazoa</taxon>
        <taxon>Ecdysozoa</taxon>
        <taxon>Nematoda</taxon>
        <taxon>Chromadorea</taxon>
        <taxon>Rhabditida</taxon>
        <taxon>Rhabditina</taxon>
        <taxon>Rhabditomorpha</taxon>
        <taxon>Strongyloidea</taxon>
        <taxon>Ancylostomatidae</taxon>
        <taxon>Bunostominae</taxon>
        <taxon>Necator</taxon>
    </lineage>
</organism>
<evidence type="ECO:0000313" key="2">
    <source>
        <dbReference type="Proteomes" id="UP001303046"/>
    </source>
</evidence>
<gene>
    <name evidence="1" type="primary">Necator_chrX.g24592</name>
    <name evidence="1" type="ORF">RB195_024427</name>
</gene>